<dbReference type="Pfam" id="PF22673">
    <property type="entry name" value="MCP-like_PDC_1"/>
    <property type="match status" value="1"/>
</dbReference>
<evidence type="ECO:0000256" key="6">
    <source>
        <dbReference type="ARBA" id="ARBA00022741"/>
    </source>
</evidence>
<keyword evidence="19" id="KW-1185">Reference proteome</keyword>
<feature type="domain" description="HAMP" evidence="17">
    <location>
        <begin position="339"/>
        <end position="391"/>
    </location>
</feature>
<evidence type="ECO:0000256" key="7">
    <source>
        <dbReference type="ARBA" id="ARBA00022777"/>
    </source>
</evidence>
<dbReference type="InterPro" id="IPR013656">
    <property type="entry name" value="PAS_4"/>
</dbReference>
<dbReference type="SUPFAM" id="SSF55874">
    <property type="entry name" value="ATPase domain of HSP90 chaperone/DNA topoisomerase II/histidine kinase"/>
    <property type="match status" value="1"/>
</dbReference>
<dbReference type="SUPFAM" id="SSF47384">
    <property type="entry name" value="Homodimeric domain of signal transducing histidine kinase"/>
    <property type="match status" value="1"/>
</dbReference>
<evidence type="ECO:0000259" key="16">
    <source>
        <dbReference type="PROSITE" id="PS50113"/>
    </source>
</evidence>
<dbReference type="CDD" id="cd12913">
    <property type="entry name" value="PDC1_MCP_like"/>
    <property type="match status" value="1"/>
</dbReference>
<dbReference type="Gene3D" id="1.10.287.130">
    <property type="match status" value="1"/>
</dbReference>
<dbReference type="SMART" id="SM00448">
    <property type="entry name" value="REC"/>
    <property type="match status" value="1"/>
</dbReference>
<comment type="catalytic activity">
    <reaction evidence="1">
        <text>ATP + protein L-histidine = ADP + protein N-phospho-L-histidine.</text>
        <dbReference type="EC" id="2.7.13.3"/>
    </reaction>
</comment>
<dbReference type="InterPro" id="IPR011006">
    <property type="entry name" value="CheY-like_superfamily"/>
</dbReference>
<dbReference type="InterPro" id="IPR005467">
    <property type="entry name" value="His_kinase_dom"/>
</dbReference>
<dbReference type="GO" id="GO:0005524">
    <property type="term" value="F:ATP binding"/>
    <property type="evidence" value="ECO:0007669"/>
    <property type="project" value="UniProtKB-KW"/>
</dbReference>
<keyword evidence="5" id="KW-0808">Transferase</keyword>
<dbReference type="FunFam" id="1.10.287.130:FF:000038">
    <property type="entry name" value="Sensory transduction histidine kinase"/>
    <property type="match status" value="1"/>
</dbReference>
<evidence type="ECO:0000259" key="15">
    <source>
        <dbReference type="PROSITE" id="PS50110"/>
    </source>
</evidence>
<organism evidence="18 19">
    <name type="scientific">Aestuariirhabdus litorea</name>
    <dbReference type="NCBI Taxonomy" id="2528527"/>
    <lineage>
        <taxon>Bacteria</taxon>
        <taxon>Pseudomonadati</taxon>
        <taxon>Pseudomonadota</taxon>
        <taxon>Gammaproteobacteria</taxon>
        <taxon>Oceanospirillales</taxon>
        <taxon>Aestuariirhabdaceae</taxon>
        <taxon>Aestuariirhabdus</taxon>
    </lineage>
</organism>
<dbReference type="Pfam" id="PF02518">
    <property type="entry name" value="HATPase_c"/>
    <property type="match status" value="1"/>
</dbReference>
<reference evidence="18 19" key="2">
    <citation type="submission" date="2018-12" db="EMBL/GenBank/DDBJ databases">
        <title>Simiduia agarivorans gen. nov., sp. nov., a marine, agarolytic bacterium isolated from shallow coastal water from Keelung, Taiwan.</title>
        <authorList>
            <person name="Shieh W.Y."/>
        </authorList>
    </citation>
    <scope>NUCLEOTIDE SEQUENCE [LARGE SCALE GENOMIC DNA]</scope>
    <source>
        <strain evidence="18 19">GTF-13</strain>
    </source>
</reference>
<evidence type="ECO:0000256" key="11">
    <source>
        <dbReference type="ARBA" id="ARBA00023306"/>
    </source>
</evidence>
<dbReference type="CDD" id="cd06225">
    <property type="entry name" value="HAMP"/>
    <property type="match status" value="1"/>
</dbReference>
<evidence type="ECO:0000313" key="19">
    <source>
        <dbReference type="Proteomes" id="UP000280792"/>
    </source>
</evidence>
<dbReference type="Gene3D" id="3.30.565.10">
    <property type="entry name" value="Histidine kinase-like ATPase, C-terminal domain"/>
    <property type="match status" value="1"/>
</dbReference>
<dbReference type="PROSITE" id="PS50113">
    <property type="entry name" value="PAC"/>
    <property type="match status" value="1"/>
</dbReference>
<comment type="caution">
    <text evidence="18">The sequence shown here is derived from an EMBL/GenBank/DDBJ whole genome shotgun (WGS) entry which is preliminary data.</text>
</comment>
<keyword evidence="13" id="KW-0812">Transmembrane</keyword>
<name>A0A3P3VPW2_9GAMM</name>
<dbReference type="InterPro" id="IPR001610">
    <property type="entry name" value="PAC"/>
</dbReference>
<gene>
    <name evidence="18" type="ORF">D0544_00445</name>
</gene>
<feature type="modified residue" description="4-aspartylphosphate" evidence="12">
    <location>
        <position position="836"/>
    </location>
</feature>
<accession>A0A3P3VPW2</accession>
<evidence type="ECO:0000313" key="18">
    <source>
        <dbReference type="EMBL" id="RRJ83629.1"/>
    </source>
</evidence>
<dbReference type="InterPro" id="IPR036890">
    <property type="entry name" value="HATPase_C_sf"/>
</dbReference>
<dbReference type="InterPro" id="IPR001789">
    <property type="entry name" value="Sig_transdc_resp-reg_receiver"/>
</dbReference>
<dbReference type="NCBIfam" id="TIGR00229">
    <property type="entry name" value="sensory_box"/>
    <property type="match status" value="1"/>
</dbReference>
<feature type="domain" description="Histidine kinase" evidence="14">
    <location>
        <begin position="542"/>
        <end position="758"/>
    </location>
</feature>
<evidence type="ECO:0000256" key="3">
    <source>
        <dbReference type="ARBA" id="ARBA00012438"/>
    </source>
</evidence>
<dbReference type="SMART" id="SM00304">
    <property type="entry name" value="HAMP"/>
    <property type="match status" value="1"/>
</dbReference>
<keyword evidence="8" id="KW-0067">ATP-binding</keyword>
<evidence type="ECO:0000256" key="9">
    <source>
        <dbReference type="ARBA" id="ARBA00023012"/>
    </source>
</evidence>
<sequence length="995" mass="110645">MGCRAKTRDRYSVHASIRQKIILFTVVPITLIYVVIFGTGLIQGQQRATAETEKRLTQMAWHYASKVDGHMRELAQIARSTAIFLESNPDQSAQQLYELLRTNVRQSSTVYGAAVAFVPGGYDDKPLFAPYAYRDDNRVEALDLAAIGYDYTQGDWEWWETPQRSWQGTWTAPYRDATPAEPEVTTFATPFYRNGRFRGVTSIDLKLETIASILPQDTEPGLRFVIINRTGDLVYSARSAVVGDNLIRIAAEGHNRELLALAGNILSGETGTTQTRRIRLGDEQLWVSYAPIQSSDWALAAFLPESVALAAVRREAGIEATLLVLSLLLIIASVWVVSGLISQPIIQLQRAVHKVAEGKLDTELAINSRDEIGVLASSFTRMSRQLVAREEALRQARENNLGRLVEGMQGNYFYFVMNRNAEVTYVSPSVTDTLGIEVQAFIDTHQQLFNDPLHNPHASRYAHQVLTGENLDPVELRVQHPDGQPRFIEVYAVAVSDADGTITGLEAIARDITRAKQTEQAVIRARDEAEAANHAKSQFLANMSHELRTPLNGVLGYAQILQRERGLSPEQGDSLRAIEECGQHLLSLINDILDLSKIEGGNLEVNQEAIHLRRVLDSVHQMVSQRADSKGLRLELEIDPRLPSAIHTDGVKLKQVLLNLLANAVKFTRQGGIFVEVKPYGGQRIRFCVRDTGVGIASDQQRMIFAPFGQTAEGLEIGGTGLGLTISRRLVKVLGGELEVRSVPGQGSEFYFSVPLIEAREEDTVEEHSPRWQELTDPRLPAGEQYRILVADDQRINREVLTRLLERAGFHTLEAKNGQQALEIIREQAPDLVLMDLRMPVMSGLEAIHTLRQDSAFNHLPVIAVTASVYTDSQQRLADYECDEFVCKPFNSAELFTKIAHLLGIHYQQDARNDPPGDRERCPPSLSPDLSLEIAAQLQGALELGDIEAVQRLASTLGNEQPQAQELARLIDQLARNVDFEQLEQLCARLASGHA</sequence>
<proteinExistence type="predicted"/>
<dbReference type="CDD" id="cd00130">
    <property type="entry name" value="PAS"/>
    <property type="match status" value="1"/>
</dbReference>
<evidence type="ECO:0000256" key="13">
    <source>
        <dbReference type="SAM" id="Phobius"/>
    </source>
</evidence>
<dbReference type="Gene3D" id="3.40.50.2300">
    <property type="match status" value="1"/>
</dbReference>
<dbReference type="InterPro" id="IPR003594">
    <property type="entry name" value="HATPase_dom"/>
</dbReference>
<dbReference type="SMART" id="SM00388">
    <property type="entry name" value="HisKA"/>
    <property type="match status" value="1"/>
</dbReference>
<reference evidence="18 19" key="1">
    <citation type="submission" date="2018-08" db="EMBL/GenBank/DDBJ databases">
        <authorList>
            <person name="Khan S.A."/>
        </authorList>
    </citation>
    <scope>NUCLEOTIDE SEQUENCE [LARGE SCALE GENOMIC DNA]</scope>
    <source>
        <strain evidence="18 19">GTF-13</strain>
    </source>
</reference>
<dbReference type="Pfam" id="PF08448">
    <property type="entry name" value="PAS_4"/>
    <property type="match status" value="1"/>
</dbReference>
<dbReference type="SUPFAM" id="SSF52172">
    <property type="entry name" value="CheY-like"/>
    <property type="match status" value="1"/>
</dbReference>
<dbReference type="Pfam" id="PF00512">
    <property type="entry name" value="HisKA"/>
    <property type="match status" value="1"/>
</dbReference>
<dbReference type="InterPro" id="IPR035965">
    <property type="entry name" value="PAS-like_dom_sf"/>
</dbReference>
<dbReference type="PROSITE" id="PS50885">
    <property type="entry name" value="HAMP"/>
    <property type="match status" value="1"/>
</dbReference>
<feature type="domain" description="Response regulatory" evidence="15">
    <location>
        <begin position="787"/>
        <end position="903"/>
    </location>
</feature>
<dbReference type="PANTHER" id="PTHR43047">
    <property type="entry name" value="TWO-COMPONENT HISTIDINE PROTEIN KINASE"/>
    <property type="match status" value="1"/>
</dbReference>
<evidence type="ECO:0000259" key="14">
    <source>
        <dbReference type="PROSITE" id="PS50109"/>
    </source>
</evidence>
<evidence type="ECO:0000259" key="17">
    <source>
        <dbReference type="PROSITE" id="PS50885"/>
    </source>
</evidence>
<dbReference type="CDD" id="cd00082">
    <property type="entry name" value="HisKA"/>
    <property type="match status" value="1"/>
</dbReference>
<dbReference type="InterPro" id="IPR000700">
    <property type="entry name" value="PAS-assoc_C"/>
</dbReference>
<dbReference type="InterPro" id="IPR000014">
    <property type="entry name" value="PAS"/>
</dbReference>
<keyword evidence="9" id="KW-0902">Two-component regulatory system</keyword>
<dbReference type="EMBL" id="QWEZ01000001">
    <property type="protein sequence ID" value="RRJ83629.1"/>
    <property type="molecule type" value="Genomic_DNA"/>
</dbReference>
<protein>
    <recommendedName>
        <fullName evidence="3">histidine kinase</fullName>
        <ecNumber evidence="3">2.7.13.3</ecNumber>
    </recommendedName>
</protein>
<keyword evidence="11" id="KW-0131">Cell cycle</keyword>
<evidence type="ECO:0000256" key="10">
    <source>
        <dbReference type="ARBA" id="ARBA00023136"/>
    </source>
</evidence>
<evidence type="ECO:0000256" key="4">
    <source>
        <dbReference type="ARBA" id="ARBA00022553"/>
    </source>
</evidence>
<evidence type="ECO:0000256" key="12">
    <source>
        <dbReference type="PROSITE-ProRule" id="PRU00169"/>
    </source>
</evidence>
<dbReference type="InterPro" id="IPR004358">
    <property type="entry name" value="Sig_transdc_His_kin-like_C"/>
</dbReference>
<dbReference type="Gene3D" id="3.30.450.20">
    <property type="entry name" value="PAS domain"/>
    <property type="match status" value="2"/>
</dbReference>
<feature type="transmembrane region" description="Helical" evidence="13">
    <location>
        <begin position="21"/>
        <end position="42"/>
    </location>
</feature>
<dbReference type="GO" id="GO:0016020">
    <property type="term" value="C:membrane"/>
    <property type="evidence" value="ECO:0007669"/>
    <property type="project" value="UniProtKB-SubCell"/>
</dbReference>
<dbReference type="Gene3D" id="6.10.340.10">
    <property type="match status" value="1"/>
</dbReference>
<dbReference type="InterPro" id="IPR036097">
    <property type="entry name" value="HisK_dim/P_sf"/>
</dbReference>
<evidence type="ECO:0000256" key="1">
    <source>
        <dbReference type="ARBA" id="ARBA00000085"/>
    </source>
</evidence>
<feature type="domain" description="PAC" evidence="16">
    <location>
        <begin position="472"/>
        <end position="524"/>
    </location>
</feature>
<evidence type="ECO:0000256" key="8">
    <source>
        <dbReference type="ARBA" id="ARBA00022840"/>
    </source>
</evidence>
<dbReference type="PROSITE" id="PS50109">
    <property type="entry name" value="HIS_KIN"/>
    <property type="match status" value="1"/>
</dbReference>
<dbReference type="FunFam" id="3.30.565.10:FF:000010">
    <property type="entry name" value="Sensor histidine kinase RcsC"/>
    <property type="match status" value="1"/>
</dbReference>
<dbReference type="GO" id="GO:0000155">
    <property type="term" value="F:phosphorelay sensor kinase activity"/>
    <property type="evidence" value="ECO:0007669"/>
    <property type="project" value="InterPro"/>
</dbReference>
<evidence type="ECO:0000256" key="5">
    <source>
        <dbReference type="ARBA" id="ARBA00022679"/>
    </source>
</evidence>
<dbReference type="Pfam" id="PF00672">
    <property type="entry name" value="HAMP"/>
    <property type="match status" value="1"/>
</dbReference>
<dbReference type="Proteomes" id="UP000280792">
    <property type="component" value="Unassembled WGS sequence"/>
</dbReference>
<dbReference type="CDD" id="cd16922">
    <property type="entry name" value="HATPase_EvgS-ArcB-TorS-like"/>
    <property type="match status" value="1"/>
</dbReference>
<dbReference type="EC" id="2.7.13.3" evidence="3"/>
<dbReference type="PROSITE" id="PS50110">
    <property type="entry name" value="RESPONSE_REGULATORY"/>
    <property type="match status" value="1"/>
</dbReference>
<keyword evidence="6" id="KW-0547">Nucleotide-binding</keyword>
<keyword evidence="7" id="KW-0418">Kinase</keyword>
<dbReference type="SMART" id="SM00086">
    <property type="entry name" value="PAC"/>
    <property type="match status" value="1"/>
</dbReference>
<dbReference type="InterPro" id="IPR003660">
    <property type="entry name" value="HAMP_dom"/>
</dbReference>
<comment type="subcellular location">
    <subcellularLocation>
        <location evidence="2">Membrane</location>
    </subcellularLocation>
</comment>
<dbReference type="Pfam" id="PF00072">
    <property type="entry name" value="Response_reg"/>
    <property type="match status" value="1"/>
</dbReference>
<dbReference type="PRINTS" id="PR00344">
    <property type="entry name" value="BCTRLSENSOR"/>
</dbReference>
<dbReference type="SUPFAM" id="SSF158472">
    <property type="entry name" value="HAMP domain-like"/>
    <property type="match status" value="1"/>
</dbReference>
<dbReference type="SMART" id="SM00387">
    <property type="entry name" value="HATPase_c"/>
    <property type="match status" value="1"/>
</dbReference>
<keyword evidence="13" id="KW-1133">Transmembrane helix</keyword>
<keyword evidence="10 13" id="KW-0472">Membrane</keyword>
<dbReference type="SUPFAM" id="SSF55785">
    <property type="entry name" value="PYP-like sensor domain (PAS domain)"/>
    <property type="match status" value="1"/>
</dbReference>
<evidence type="ECO:0000256" key="2">
    <source>
        <dbReference type="ARBA" id="ARBA00004370"/>
    </source>
</evidence>
<dbReference type="InterPro" id="IPR003661">
    <property type="entry name" value="HisK_dim/P_dom"/>
</dbReference>
<keyword evidence="4 12" id="KW-0597">Phosphoprotein</keyword>
<dbReference type="PANTHER" id="PTHR43047:SF64">
    <property type="entry name" value="HISTIDINE KINASE CONTAINING CHEY-HOMOLOGOUS RECEIVER DOMAIN AND PAS DOMAIN-RELATED"/>
    <property type="match status" value="1"/>
</dbReference>
<dbReference type="AlphaFoldDB" id="A0A3P3VPW2"/>
<dbReference type="CDD" id="cd17546">
    <property type="entry name" value="REC_hyHK_CKI1_RcsC-like"/>
    <property type="match status" value="1"/>
</dbReference>